<name>A0ABP9I616_9ACTN</name>
<dbReference type="Proteomes" id="UP001501195">
    <property type="component" value="Unassembled WGS sequence"/>
</dbReference>
<proteinExistence type="predicted"/>
<gene>
    <name evidence="2" type="ORF">GCM10023225_28020</name>
</gene>
<sequence length="127" mass="13226">MDGPGGAAGTIYPLVVVVIPLTVLALLVACAGALLRPRWDVAVLAGLLAAVWTRVNQPVEGRVLVSFSATRGFTEADLLSVAALLVAGTALLRCAVAGVRRHRSRHRAPVLPLRGPGLTRAAVRHGR</sequence>
<keyword evidence="1" id="KW-0812">Transmembrane</keyword>
<feature type="transmembrane region" description="Helical" evidence="1">
    <location>
        <begin position="12"/>
        <end position="34"/>
    </location>
</feature>
<accession>A0ABP9I616</accession>
<evidence type="ECO:0000313" key="3">
    <source>
        <dbReference type="Proteomes" id="UP001501195"/>
    </source>
</evidence>
<dbReference type="EMBL" id="BAABIL010000470">
    <property type="protein sequence ID" value="GAA4988906.1"/>
    <property type="molecule type" value="Genomic_DNA"/>
</dbReference>
<keyword evidence="3" id="KW-1185">Reference proteome</keyword>
<comment type="caution">
    <text evidence="2">The sequence shown here is derived from an EMBL/GenBank/DDBJ whole genome shotgun (WGS) entry which is preliminary data.</text>
</comment>
<keyword evidence="1" id="KW-1133">Transmembrane helix</keyword>
<keyword evidence="1" id="KW-0472">Membrane</keyword>
<reference evidence="3" key="1">
    <citation type="journal article" date="2019" name="Int. J. Syst. Evol. Microbiol.">
        <title>The Global Catalogue of Microorganisms (GCM) 10K type strain sequencing project: providing services to taxonomists for standard genome sequencing and annotation.</title>
        <authorList>
            <consortium name="The Broad Institute Genomics Platform"/>
            <consortium name="The Broad Institute Genome Sequencing Center for Infectious Disease"/>
            <person name="Wu L."/>
            <person name="Ma J."/>
        </authorList>
    </citation>
    <scope>NUCLEOTIDE SEQUENCE [LARGE SCALE GENOMIC DNA]</scope>
    <source>
        <strain evidence="3">JCM 18126</strain>
    </source>
</reference>
<organism evidence="2 3">
    <name type="scientific">Kineococcus glutinatus</name>
    <dbReference type="NCBI Taxonomy" id="1070872"/>
    <lineage>
        <taxon>Bacteria</taxon>
        <taxon>Bacillati</taxon>
        <taxon>Actinomycetota</taxon>
        <taxon>Actinomycetes</taxon>
        <taxon>Kineosporiales</taxon>
        <taxon>Kineosporiaceae</taxon>
        <taxon>Kineococcus</taxon>
    </lineage>
</organism>
<evidence type="ECO:0000256" key="1">
    <source>
        <dbReference type="SAM" id="Phobius"/>
    </source>
</evidence>
<feature type="transmembrane region" description="Helical" evidence="1">
    <location>
        <begin position="79"/>
        <end position="99"/>
    </location>
</feature>
<evidence type="ECO:0000313" key="2">
    <source>
        <dbReference type="EMBL" id="GAA4988906.1"/>
    </source>
</evidence>
<protein>
    <submittedName>
        <fullName evidence="2">Uncharacterized protein</fullName>
    </submittedName>
</protein>